<reference evidence="2" key="1">
    <citation type="submission" date="2020-10" db="EMBL/GenBank/DDBJ databases">
        <authorList>
            <person name="Gilroy R."/>
        </authorList>
    </citation>
    <scope>NUCLEOTIDE SEQUENCE</scope>
    <source>
        <strain evidence="2">13766</strain>
    </source>
</reference>
<name>A0A9D1K6X8_9FIRM</name>
<accession>A0A9D1K6X8</accession>
<organism evidence="2 3">
    <name type="scientific">Candidatus Alectryocaccomicrobium excrementavium</name>
    <dbReference type="NCBI Taxonomy" id="2840668"/>
    <lineage>
        <taxon>Bacteria</taxon>
        <taxon>Bacillati</taxon>
        <taxon>Bacillota</taxon>
        <taxon>Clostridia</taxon>
        <taxon>Candidatus Alectryocaccomicrobium</taxon>
    </lineage>
</organism>
<dbReference type="Proteomes" id="UP000824140">
    <property type="component" value="Unassembled WGS sequence"/>
</dbReference>
<keyword evidence="1" id="KW-0732">Signal</keyword>
<evidence type="ECO:0000313" key="3">
    <source>
        <dbReference type="Proteomes" id="UP000824140"/>
    </source>
</evidence>
<protein>
    <submittedName>
        <fullName evidence="2">Uncharacterized protein</fullName>
    </submittedName>
</protein>
<gene>
    <name evidence="2" type="ORF">IAA84_11005</name>
</gene>
<evidence type="ECO:0000256" key="1">
    <source>
        <dbReference type="SAM" id="SignalP"/>
    </source>
</evidence>
<reference evidence="2" key="2">
    <citation type="journal article" date="2021" name="PeerJ">
        <title>Extensive microbial diversity within the chicken gut microbiome revealed by metagenomics and culture.</title>
        <authorList>
            <person name="Gilroy R."/>
            <person name="Ravi A."/>
            <person name="Getino M."/>
            <person name="Pursley I."/>
            <person name="Horton D.L."/>
            <person name="Alikhan N.F."/>
            <person name="Baker D."/>
            <person name="Gharbi K."/>
            <person name="Hall N."/>
            <person name="Watson M."/>
            <person name="Adriaenssens E.M."/>
            <person name="Foster-Nyarko E."/>
            <person name="Jarju S."/>
            <person name="Secka A."/>
            <person name="Antonio M."/>
            <person name="Oren A."/>
            <person name="Chaudhuri R.R."/>
            <person name="La Ragione R."/>
            <person name="Hildebrand F."/>
            <person name="Pallen M.J."/>
        </authorList>
    </citation>
    <scope>NUCLEOTIDE SEQUENCE</scope>
    <source>
        <strain evidence="2">13766</strain>
    </source>
</reference>
<feature type="signal peptide" evidence="1">
    <location>
        <begin position="1"/>
        <end position="21"/>
    </location>
</feature>
<proteinExistence type="predicted"/>
<evidence type="ECO:0000313" key="2">
    <source>
        <dbReference type="EMBL" id="HIS93535.1"/>
    </source>
</evidence>
<feature type="chain" id="PRO_5039094082" evidence="1">
    <location>
        <begin position="22"/>
        <end position="342"/>
    </location>
</feature>
<sequence>MKKLLAAVLAAMFLFTTAAFAESVAQPQDRYLLIRFDGAGAQTYALLGAGDGSQAFATFAPESGAYAARFAGFWAAVSRLEPALVLEGRVTGLSFLYSSSENAVSVYLGATPVARLDGSQAFLIVSGSIAPETIFRAAGCDVRVWTPDSAAGTGAIQPDSNLCPRCGQVDDGSARHRTPISEFCALGHTKCMGDPIHHCESCGRDYPCSKSNSHTTCMKCGQPWCYKQHGDHKELACAHRGCQVYGHEAEHALCPVCGAYLCNSAAHQLAACGRHHAGTPGYHVRALCPYPNHYYCDGLYHFPAQCGIKGHYGCDGRLHIRAACGIAGHYLCDGRNHSACKP</sequence>
<dbReference type="AlphaFoldDB" id="A0A9D1K6X8"/>
<dbReference type="EMBL" id="DVJN01000211">
    <property type="protein sequence ID" value="HIS93535.1"/>
    <property type="molecule type" value="Genomic_DNA"/>
</dbReference>
<comment type="caution">
    <text evidence="2">The sequence shown here is derived from an EMBL/GenBank/DDBJ whole genome shotgun (WGS) entry which is preliminary data.</text>
</comment>